<accession>D0N7D2</accession>
<name>D0N7D2_PHYIT</name>
<dbReference type="EMBL" id="DS028127">
    <property type="protein sequence ID" value="EEY53481.1"/>
    <property type="molecule type" value="Genomic_DNA"/>
</dbReference>
<keyword evidence="3" id="KW-1185">Reference proteome</keyword>
<dbReference type="HOGENOM" id="CLU_3369543_0_0_1"/>
<organism evidence="2 3">
    <name type="scientific">Phytophthora infestans (strain T30-4)</name>
    <name type="common">Potato late blight agent</name>
    <dbReference type="NCBI Taxonomy" id="403677"/>
    <lineage>
        <taxon>Eukaryota</taxon>
        <taxon>Sar</taxon>
        <taxon>Stramenopiles</taxon>
        <taxon>Oomycota</taxon>
        <taxon>Peronosporomycetes</taxon>
        <taxon>Peronosporales</taxon>
        <taxon>Peronosporaceae</taxon>
        <taxon>Phytophthora</taxon>
    </lineage>
</organism>
<evidence type="ECO:0000256" key="1">
    <source>
        <dbReference type="SAM" id="MobiDB-lite"/>
    </source>
</evidence>
<reference evidence="3" key="1">
    <citation type="journal article" date="2009" name="Nature">
        <title>Genome sequence and analysis of the Irish potato famine pathogen Phytophthora infestans.</title>
        <authorList>
            <consortium name="The Broad Institute Genome Sequencing Platform"/>
            <person name="Haas B.J."/>
            <person name="Kamoun S."/>
            <person name="Zody M.C."/>
            <person name="Jiang R.H."/>
            <person name="Handsaker R.E."/>
            <person name="Cano L.M."/>
            <person name="Grabherr M."/>
            <person name="Kodira C.D."/>
            <person name="Raffaele S."/>
            <person name="Torto-Alalibo T."/>
            <person name="Bozkurt T.O."/>
            <person name="Ah-Fong A.M."/>
            <person name="Alvarado L."/>
            <person name="Anderson V.L."/>
            <person name="Armstrong M.R."/>
            <person name="Avrova A."/>
            <person name="Baxter L."/>
            <person name="Beynon J."/>
            <person name="Boevink P.C."/>
            <person name="Bollmann S.R."/>
            <person name="Bos J.I."/>
            <person name="Bulone V."/>
            <person name="Cai G."/>
            <person name="Cakir C."/>
            <person name="Carrington J.C."/>
            <person name="Chawner M."/>
            <person name="Conti L."/>
            <person name="Costanzo S."/>
            <person name="Ewan R."/>
            <person name="Fahlgren N."/>
            <person name="Fischbach M.A."/>
            <person name="Fugelstad J."/>
            <person name="Gilroy E.M."/>
            <person name="Gnerre S."/>
            <person name="Green P.J."/>
            <person name="Grenville-Briggs L.J."/>
            <person name="Griffith J."/>
            <person name="Grunwald N.J."/>
            <person name="Horn K."/>
            <person name="Horner N.R."/>
            <person name="Hu C.H."/>
            <person name="Huitema E."/>
            <person name="Jeong D.H."/>
            <person name="Jones A.M."/>
            <person name="Jones J.D."/>
            <person name="Jones R.W."/>
            <person name="Karlsson E.K."/>
            <person name="Kunjeti S.G."/>
            <person name="Lamour K."/>
            <person name="Liu Z."/>
            <person name="Ma L."/>
            <person name="Maclean D."/>
            <person name="Chibucos M.C."/>
            <person name="McDonald H."/>
            <person name="McWalters J."/>
            <person name="Meijer H.J."/>
            <person name="Morgan W."/>
            <person name="Morris P.F."/>
            <person name="Munro C.A."/>
            <person name="O'Neill K."/>
            <person name="Ospina-Giraldo M."/>
            <person name="Pinzon A."/>
            <person name="Pritchard L."/>
            <person name="Ramsahoye B."/>
            <person name="Ren Q."/>
            <person name="Restrepo S."/>
            <person name="Roy S."/>
            <person name="Sadanandom A."/>
            <person name="Savidor A."/>
            <person name="Schornack S."/>
            <person name="Schwartz D.C."/>
            <person name="Schumann U.D."/>
            <person name="Schwessinger B."/>
            <person name="Seyer L."/>
            <person name="Sharpe T."/>
            <person name="Silvar C."/>
            <person name="Song J."/>
            <person name="Studholme D.J."/>
            <person name="Sykes S."/>
            <person name="Thines M."/>
            <person name="van de Vondervoort P.J."/>
            <person name="Phuntumart V."/>
            <person name="Wawra S."/>
            <person name="Weide R."/>
            <person name="Win J."/>
            <person name="Young C."/>
            <person name="Zhou S."/>
            <person name="Fry W."/>
            <person name="Meyers B.C."/>
            <person name="van West P."/>
            <person name="Ristaino J."/>
            <person name="Govers F."/>
            <person name="Birch P.R."/>
            <person name="Whisson S.C."/>
            <person name="Judelson H.S."/>
            <person name="Nusbaum C."/>
        </authorList>
    </citation>
    <scope>NUCLEOTIDE SEQUENCE [LARGE SCALE GENOMIC DNA]</scope>
    <source>
        <strain evidence="3">T30-4</strain>
    </source>
</reference>
<feature type="compositionally biased region" description="Basic and acidic residues" evidence="1">
    <location>
        <begin position="25"/>
        <end position="35"/>
    </location>
</feature>
<evidence type="ECO:0000313" key="3">
    <source>
        <dbReference type="Proteomes" id="UP000006643"/>
    </source>
</evidence>
<gene>
    <name evidence="2" type="ORF">PITG_07138</name>
</gene>
<proteinExistence type="predicted"/>
<feature type="compositionally biased region" description="Low complexity" evidence="1">
    <location>
        <begin position="1"/>
        <end position="20"/>
    </location>
</feature>
<dbReference type="KEGG" id="pif:PITG_07138"/>
<dbReference type="Proteomes" id="UP000006643">
    <property type="component" value="Unassembled WGS sequence"/>
</dbReference>
<sequence length="35" mass="3470">MVDQGQPAGPAAQAAAPVVGSNKLPKYDKAGGFDL</sequence>
<feature type="region of interest" description="Disordered" evidence="1">
    <location>
        <begin position="1"/>
        <end position="35"/>
    </location>
</feature>
<dbReference type="InParanoid" id="D0N7D2"/>
<protein>
    <submittedName>
        <fullName evidence="2">Uncharacterized protein</fullName>
    </submittedName>
</protein>
<evidence type="ECO:0000313" key="2">
    <source>
        <dbReference type="EMBL" id="EEY53481.1"/>
    </source>
</evidence>
<dbReference type="VEuPathDB" id="FungiDB:PITG_07138"/>
<dbReference type="RefSeq" id="XP_002905099.1">
    <property type="nucleotide sequence ID" value="XM_002905053.1"/>
</dbReference>
<dbReference type="GeneID" id="9465858"/>
<dbReference type="AlphaFoldDB" id="D0N7D2"/>